<reference evidence="2 3" key="1">
    <citation type="journal article" date="2018" name="PLoS Genet.">
        <title>Population sequencing reveals clonal diversity and ancestral inbreeding in the grapevine cultivar Chardonnay.</title>
        <authorList>
            <person name="Roach M.J."/>
            <person name="Johnson D.L."/>
            <person name="Bohlmann J."/>
            <person name="van Vuuren H.J."/>
            <person name="Jones S.J."/>
            <person name="Pretorius I.S."/>
            <person name="Schmidt S.A."/>
            <person name="Borneman A.R."/>
        </authorList>
    </citation>
    <scope>NUCLEOTIDE SEQUENCE [LARGE SCALE GENOMIC DNA]</scope>
    <source>
        <strain evidence="3">cv. Chardonnay</strain>
        <tissue evidence="2">Leaf</tissue>
    </source>
</reference>
<comment type="caution">
    <text evidence="2">The sequence shown here is derived from an EMBL/GenBank/DDBJ whole genome shotgun (WGS) entry which is preliminary data.</text>
</comment>
<feature type="domain" description="Integrase catalytic" evidence="1">
    <location>
        <begin position="1"/>
        <end position="100"/>
    </location>
</feature>
<dbReference type="Gene3D" id="3.30.420.10">
    <property type="entry name" value="Ribonuclease H-like superfamily/Ribonuclease H"/>
    <property type="match status" value="1"/>
</dbReference>
<dbReference type="GO" id="GO:0003676">
    <property type="term" value="F:nucleic acid binding"/>
    <property type="evidence" value="ECO:0007669"/>
    <property type="project" value="InterPro"/>
</dbReference>
<evidence type="ECO:0000313" key="3">
    <source>
        <dbReference type="Proteomes" id="UP000288805"/>
    </source>
</evidence>
<evidence type="ECO:0000313" key="2">
    <source>
        <dbReference type="EMBL" id="RVW18578.1"/>
    </source>
</evidence>
<dbReference type="InterPro" id="IPR012337">
    <property type="entry name" value="RNaseH-like_sf"/>
</dbReference>
<dbReference type="SUPFAM" id="SSF53098">
    <property type="entry name" value="Ribonuclease H-like"/>
    <property type="match status" value="1"/>
</dbReference>
<name>A0A438C5V9_VITVI</name>
<dbReference type="EMBL" id="QGNW01002520">
    <property type="protein sequence ID" value="RVW18578.1"/>
    <property type="molecule type" value="Genomic_DNA"/>
</dbReference>
<dbReference type="Pfam" id="PF25597">
    <property type="entry name" value="SH3_retrovirus"/>
    <property type="match status" value="1"/>
</dbReference>
<proteinExistence type="predicted"/>
<organism evidence="2 3">
    <name type="scientific">Vitis vinifera</name>
    <name type="common">Grape</name>
    <dbReference type="NCBI Taxonomy" id="29760"/>
    <lineage>
        <taxon>Eukaryota</taxon>
        <taxon>Viridiplantae</taxon>
        <taxon>Streptophyta</taxon>
        <taxon>Embryophyta</taxon>
        <taxon>Tracheophyta</taxon>
        <taxon>Spermatophyta</taxon>
        <taxon>Magnoliopsida</taxon>
        <taxon>eudicotyledons</taxon>
        <taxon>Gunneridae</taxon>
        <taxon>Pentapetalae</taxon>
        <taxon>rosids</taxon>
        <taxon>Vitales</taxon>
        <taxon>Vitaceae</taxon>
        <taxon>Viteae</taxon>
        <taxon>Vitis</taxon>
    </lineage>
</organism>
<accession>A0A438C5V9</accession>
<dbReference type="PANTHER" id="PTHR42648">
    <property type="entry name" value="TRANSPOSASE, PUTATIVE-RELATED"/>
    <property type="match status" value="1"/>
</dbReference>
<dbReference type="InterPro" id="IPR039537">
    <property type="entry name" value="Retrotran_Ty1/copia-like"/>
</dbReference>
<dbReference type="InterPro" id="IPR036397">
    <property type="entry name" value="RNaseH_sf"/>
</dbReference>
<dbReference type="GO" id="GO:0015074">
    <property type="term" value="P:DNA integration"/>
    <property type="evidence" value="ECO:0007669"/>
    <property type="project" value="InterPro"/>
</dbReference>
<dbReference type="Proteomes" id="UP000288805">
    <property type="component" value="Unassembled WGS sequence"/>
</dbReference>
<dbReference type="InterPro" id="IPR057670">
    <property type="entry name" value="SH3_retrovirus"/>
</dbReference>
<evidence type="ECO:0000259" key="1">
    <source>
        <dbReference type="PROSITE" id="PS50994"/>
    </source>
</evidence>
<protein>
    <submittedName>
        <fullName evidence="2">Retrovirus-related Pol polyprotein from transposon TNT 1-94</fullName>
    </submittedName>
</protein>
<dbReference type="PROSITE" id="PS50994">
    <property type="entry name" value="INTEGRASE"/>
    <property type="match status" value="1"/>
</dbReference>
<dbReference type="PANTHER" id="PTHR42648:SF28">
    <property type="entry name" value="TRANSPOSON-ENCODED PROTEIN WITH RIBONUCLEASE H-LIKE AND RETROVIRUS ZINC FINGER-LIKE DOMAINS"/>
    <property type="match status" value="1"/>
</dbReference>
<dbReference type="InterPro" id="IPR001584">
    <property type="entry name" value="Integrase_cat-core"/>
</dbReference>
<dbReference type="AlphaFoldDB" id="A0A438C5V9"/>
<gene>
    <name evidence="2" type="primary">POLX_4037</name>
    <name evidence="2" type="ORF">CK203_107947</name>
</gene>
<sequence>MHMTMHILDWALRVDKPSKFEFFHIVAQTPRYAMLGTPQQNGVAERRNRTLLDMVRCMLSNSSLPEFLWGKALRTAVYILNQVPSKFVPKTPYELWSGKKPNLHHFHVWGCKAEVRSYNPQSKKLDPKTISGFFVGYCIGSRGSRFYCPSHTTRIIELDRVVYFEDVSSVDERSSGI</sequence>